<evidence type="ECO:0000313" key="1">
    <source>
        <dbReference type="EMBL" id="QDT98128.1"/>
    </source>
</evidence>
<name>A0A517VYQ2_9PLAN</name>
<organism evidence="1 2">
    <name type="scientific">Gimesia aquarii</name>
    <dbReference type="NCBI Taxonomy" id="2527964"/>
    <lineage>
        <taxon>Bacteria</taxon>
        <taxon>Pseudomonadati</taxon>
        <taxon>Planctomycetota</taxon>
        <taxon>Planctomycetia</taxon>
        <taxon>Planctomycetales</taxon>
        <taxon>Planctomycetaceae</taxon>
        <taxon>Gimesia</taxon>
    </lineage>
</organism>
<dbReference type="RefSeq" id="WP_144986539.1">
    <property type="nucleotide sequence ID" value="NZ_CP037920.1"/>
</dbReference>
<proteinExistence type="predicted"/>
<evidence type="ECO:0000313" key="2">
    <source>
        <dbReference type="Proteomes" id="UP000318704"/>
    </source>
</evidence>
<dbReference type="AlphaFoldDB" id="A0A517VYQ2"/>
<dbReference type="KEGG" id="gaw:V144x_36120"/>
<accession>A0A517VYQ2</accession>
<dbReference type="EMBL" id="CP037920">
    <property type="protein sequence ID" value="QDT98128.1"/>
    <property type="molecule type" value="Genomic_DNA"/>
</dbReference>
<reference evidence="1 2" key="1">
    <citation type="submission" date="2019-03" db="EMBL/GenBank/DDBJ databases">
        <title>Deep-cultivation of Planctomycetes and their phenomic and genomic characterization uncovers novel biology.</title>
        <authorList>
            <person name="Wiegand S."/>
            <person name="Jogler M."/>
            <person name="Boedeker C."/>
            <person name="Pinto D."/>
            <person name="Vollmers J."/>
            <person name="Rivas-Marin E."/>
            <person name="Kohn T."/>
            <person name="Peeters S.H."/>
            <person name="Heuer A."/>
            <person name="Rast P."/>
            <person name="Oberbeckmann S."/>
            <person name="Bunk B."/>
            <person name="Jeske O."/>
            <person name="Meyerdierks A."/>
            <person name="Storesund J.E."/>
            <person name="Kallscheuer N."/>
            <person name="Luecker S."/>
            <person name="Lage O.M."/>
            <person name="Pohl T."/>
            <person name="Merkel B.J."/>
            <person name="Hornburger P."/>
            <person name="Mueller R.-W."/>
            <person name="Bruemmer F."/>
            <person name="Labrenz M."/>
            <person name="Spormann A.M."/>
            <person name="Op den Camp H."/>
            <person name="Overmann J."/>
            <person name="Amann R."/>
            <person name="Jetten M.S.M."/>
            <person name="Mascher T."/>
            <person name="Medema M.H."/>
            <person name="Devos D.P."/>
            <person name="Kaster A.-K."/>
            <person name="Ovreas L."/>
            <person name="Rohde M."/>
            <person name="Galperin M.Y."/>
            <person name="Jogler C."/>
        </authorList>
    </citation>
    <scope>NUCLEOTIDE SEQUENCE [LARGE SCALE GENOMIC DNA]</scope>
    <source>
        <strain evidence="1 2">V144</strain>
    </source>
</reference>
<dbReference type="Proteomes" id="UP000318704">
    <property type="component" value="Chromosome"/>
</dbReference>
<gene>
    <name evidence="1" type="ORF">V144x_36120</name>
</gene>
<protein>
    <submittedName>
        <fullName evidence="1">Uncharacterized protein</fullName>
    </submittedName>
</protein>
<sequence length="374" mass="42580">MTSLENSNASLNREAPNYLTNRNFRKGLTKTFSASWSNVEIRSIIQRIRSTQNISIILDRRIDPSLKLKLDIQNLTLEQGLKNLASQAHAKTVLVGSNVYIGPEKAVSNLKTLLEIRKQELVDLTESHPRLKRRFLLLSQRKTFHYQDLDQPSEILEQITEAYQITAKNQDLIPHDLWSHSTFTSVNVTEGLSLLLIQLNLTYRWNGQETQIELIPIPASVTITKSYTPRAKSVAILINQLKERFPDIEIRRAEKTVSIRTTAEVHEEIEQHLNPRAAINKTKPQTINAVPIQRRKFTLRVKKAPILAIMNKLEASGIEFHYNAKQLQEASIDLNQLIDISVKDASAGTFFDSLFRTLNVSYAIEGTKIVLTPK</sequence>